<reference evidence="1 2" key="1">
    <citation type="submission" date="2021-04" db="EMBL/GenBank/DDBJ databases">
        <authorList>
            <person name="Ivanova A."/>
        </authorList>
    </citation>
    <scope>NUCLEOTIDE SEQUENCE [LARGE SCALE GENOMIC DNA]</scope>
    <source>
        <strain evidence="1 2">G18</strain>
    </source>
</reference>
<comment type="caution">
    <text evidence="1">The sequence shown here is derived from an EMBL/GenBank/DDBJ whole genome shotgun (WGS) entry which is preliminary data.</text>
</comment>
<proteinExistence type="predicted"/>
<protein>
    <recommendedName>
        <fullName evidence="3">DUF4351 domain-containing protein</fullName>
    </recommendedName>
</protein>
<dbReference type="EMBL" id="JAGKQQ010000001">
    <property type="protein sequence ID" value="MBP3956245.1"/>
    <property type="molecule type" value="Genomic_DNA"/>
</dbReference>
<dbReference type="PANTHER" id="PTHR34613">
    <property type="entry name" value="SLL0800 PROTEIN"/>
    <property type="match status" value="1"/>
</dbReference>
<gene>
    <name evidence="1" type="ORF">J8F10_13225</name>
</gene>
<keyword evidence="2" id="KW-1185">Reference proteome</keyword>
<evidence type="ECO:0000313" key="2">
    <source>
        <dbReference type="Proteomes" id="UP000676565"/>
    </source>
</evidence>
<dbReference type="RefSeq" id="WP_210654273.1">
    <property type="nucleotide sequence ID" value="NZ_JAGKQQ010000001.1"/>
</dbReference>
<accession>A0ABS5BR91</accession>
<organism evidence="1 2">
    <name type="scientific">Gemmata palustris</name>
    <dbReference type="NCBI Taxonomy" id="2822762"/>
    <lineage>
        <taxon>Bacteria</taxon>
        <taxon>Pseudomonadati</taxon>
        <taxon>Planctomycetota</taxon>
        <taxon>Planctomycetia</taxon>
        <taxon>Gemmatales</taxon>
        <taxon>Gemmataceae</taxon>
        <taxon>Gemmata</taxon>
    </lineage>
</organism>
<dbReference type="PANTHER" id="PTHR34613:SF1">
    <property type="entry name" value="SLL6017 PROTEIN"/>
    <property type="match status" value="1"/>
</dbReference>
<dbReference type="Proteomes" id="UP000676565">
    <property type="component" value="Unassembled WGS sequence"/>
</dbReference>
<sequence>MAKPFDATLNALIAVRPDDWAAYFARLAGIPPGPSEALDTDLATTLQADRIFRINGPKPALIHLELEANHRLGVPRDLMRYNTLIDHEHQLPVESVLVLLRPKALASDQNGLYHRYGVTGSIIAQFRYRVERVWERSIDDWLRGGIGLAPLALLTDEASADLEGALDRFHTCLIDTGADRAVTNSVLGSSYVLCGLRYDNERVAEMYRRLSMLMKESTTYQAILGEGREQGLEQGLEQGRLRASRDLMLRLGTKKFGAPSTGTAAVLNGITDLGRLERLADRILDATSWDELLKTE</sequence>
<evidence type="ECO:0008006" key="3">
    <source>
        <dbReference type="Google" id="ProtNLM"/>
    </source>
</evidence>
<name>A0ABS5BR91_9BACT</name>
<evidence type="ECO:0000313" key="1">
    <source>
        <dbReference type="EMBL" id="MBP3956245.1"/>
    </source>
</evidence>